<protein>
    <submittedName>
        <fullName evidence="1">Uncharacterized protein</fullName>
    </submittedName>
</protein>
<reference evidence="1 2" key="1">
    <citation type="journal article" date="2013" name="BMC Genomics">
        <title>Genomics-driven discovery of the pneumocandin biosynthetic gene cluster in the fungus Glarea lozoyensis.</title>
        <authorList>
            <person name="Chen L."/>
            <person name="Yue Q."/>
            <person name="Zhang X."/>
            <person name="Xiang M."/>
            <person name="Wang C."/>
            <person name="Li S."/>
            <person name="Che Y."/>
            <person name="Ortiz-Lopez F.J."/>
            <person name="Bills G.F."/>
            <person name="Liu X."/>
            <person name="An Z."/>
        </authorList>
    </citation>
    <scope>NUCLEOTIDE SEQUENCE [LARGE SCALE GENOMIC DNA]</scope>
    <source>
        <strain evidence="2">ATCC 20868 / MF5171</strain>
    </source>
</reference>
<sequence length="145" mass="17334">MNFSDQTRNAVVIRLPDFDKMTRELDRLHRWAEEMLATFETRIEVGTLDLDHYVQVKESCDWYKSKAYELVTAATKFWELDDQNPLSDEQLNERIAKLNVDFENHKRQYADFIVELDLFGSEDPPHILGIEAPRVQSHWNRYTWQ</sequence>
<dbReference type="Proteomes" id="UP000016922">
    <property type="component" value="Unassembled WGS sequence"/>
</dbReference>
<dbReference type="EMBL" id="KE145352">
    <property type="protein sequence ID" value="EPE36866.1"/>
    <property type="molecule type" value="Genomic_DNA"/>
</dbReference>
<dbReference type="GeneID" id="19468077"/>
<dbReference type="AlphaFoldDB" id="S3DY74"/>
<gene>
    <name evidence="1" type="ORF">GLAREA_09029</name>
</gene>
<dbReference type="HOGENOM" id="CLU_1787038_0_0_1"/>
<keyword evidence="2" id="KW-1185">Reference proteome</keyword>
<dbReference type="RefSeq" id="XP_008076181.1">
    <property type="nucleotide sequence ID" value="XM_008077990.1"/>
</dbReference>
<name>S3DY74_GLAL2</name>
<proteinExistence type="predicted"/>
<accession>S3DY74</accession>
<organism evidence="1 2">
    <name type="scientific">Glarea lozoyensis (strain ATCC 20868 / MF5171)</name>
    <dbReference type="NCBI Taxonomy" id="1116229"/>
    <lineage>
        <taxon>Eukaryota</taxon>
        <taxon>Fungi</taxon>
        <taxon>Dikarya</taxon>
        <taxon>Ascomycota</taxon>
        <taxon>Pezizomycotina</taxon>
        <taxon>Leotiomycetes</taxon>
        <taxon>Helotiales</taxon>
        <taxon>Helotiaceae</taxon>
        <taxon>Glarea</taxon>
    </lineage>
</organism>
<dbReference type="KEGG" id="glz:GLAREA_09029"/>
<evidence type="ECO:0000313" key="2">
    <source>
        <dbReference type="Proteomes" id="UP000016922"/>
    </source>
</evidence>
<evidence type="ECO:0000313" key="1">
    <source>
        <dbReference type="EMBL" id="EPE36866.1"/>
    </source>
</evidence>